<evidence type="ECO:0000256" key="3">
    <source>
        <dbReference type="ARBA" id="ARBA00022555"/>
    </source>
</evidence>
<protein>
    <submittedName>
        <fullName evidence="14">Zinc/iron permease</fullName>
    </submittedName>
</protein>
<name>A0A2G3E1W4_9FIRM</name>
<keyword evidence="7" id="KW-0378">Hydrolase</keyword>
<evidence type="ECO:0000256" key="2">
    <source>
        <dbReference type="ARBA" id="ARBA00022490"/>
    </source>
</evidence>
<evidence type="ECO:0000256" key="9">
    <source>
        <dbReference type="ARBA" id="ARBA00022845"/>
    </source>
</evidence>
<dbReference type="PANTHER" id="PTHR42855">
    <property type="entry name" value="ABC TRANSPORTER ATP-BINDING SUBUNIT"/>
    <property type="match status" value="1"/>
</dbReference>
<keyword evidence="12" id="KW-0175">Coiled coil</keyword>
<evidence type="ECO:0000256" key="4">
    <source>
        <dbReference type="ARBA" id="ARBA00022730"/>
    </source>
</evidence>
<keyword evidence="4" id="KW-0699">rRNA-binding</keyword>
<evidence type="ECO:0000259" key="13">
    <source>
        <dbReference type="PROSITE" id="PS50893"/>
    </source>
</evidence>
<feature type="domain" description="ABC transporter" evidence="13">
    <location>
        <begin position="276"/>
        <end position="493"/>
    </location>
</feature>
<keyword evidence="2" id="KW-0963">Cytoplasm</keyword>
<dbReference type="SMART" id="SM00382">
    <property type="entry name" value="AAA"/>
    <property type="match status" value="2"/>
</dbReference>
<dbReference type="SUPFAM" id="SSF52540">
    <property type="entry name" value="P-loop containing nucleoside triphosphate hydrolases"/>
    <property type="match status" value="2"/>
</dbReference>
<dbReference type="InterPro" id="IPR032524">
    <property type="entry name" value="ABC_tran_C"/>
</dbReference>
<dbReference type="GO" id="GO:0006412">
    <property type="term" value="P:translation"/>
    <property type="evidence" value="ECO:0007669"/>
    <property type="project" value="UniProtKB-KW"/>
</dbReference>
<dbReference type="FunFam" id="3.40.50.300:FF:000183">
    <property type="entry name" value="ABC transporter ATP-binding protein yjjK"/>
    <property type="match status" value="1"/>
</dbReference>
<keyword evidence="9" id="KW-0810">Translation regulation</keyword>
<proteinExistence type="inferred from homology"/>
<dbReference type="Gene3D" id="3.40.50.300">
    <property type="entry name" value="P-loop containing nucleotide triphosphate hydrolases"/>
    <property type="match status" value="2"/>
</dbReference>
<dbReference type="InterPro" id="IPR017871">
    <property type="entry name" value="ABC_transporter-like_CS"/>
</dbReference>
<dbReference type="Gene3D" id="1.10.287.380">
    <property type="entry name" value="Valyl-tRNA synthetase, C-terminal domain"/>
    <property type="match status" value="1"/>
</dbReference>
<dbReference type="GO" id="GO:0000049">
    <property type="term" value="F:tRNA binding"/>
    <property type="evidence" value="ECO:0007669"/>
    <property type="project" value="UniProtKB-KW"/>
</dbReference>
<dbReference type="CDD" id="cd03221">
    <property type="entry name" value="ABCF_EF-3"/>
    <property type="match status" value="2"/>
</dbReference>
<dbReference type="InterPro" id="IPR003439">
    <property type="entry name" value="ABC_transporter-like_ATP-bd"/>
</dbReference>
<feature type="coiled-coil region" evidence="12">
    <location>
        <begin position="519"/>
        <end position="577"/>
    </location>
</feature>
<dbReference type="AlphaFoldDB" id="A0A2G3E1W4"/>
<keyword evidence="8" id="KW-0067">ATP-binding</keyword>
<dbReference type="Pfam" id="PF00005">
    <property type="entry name" value="ABC_tran"/>
    <property type="match status" value="2"/>
</dbReference>
<dbReference type="Pfam" id="PF12848">
    <property type="entry name" value="ABC_tran_Xtn"/>
    <property type="match status" value="1"/>
</dbReference>
<accession>A0A2G3E1W4</accession>
<dbReference type="GO" id="GO:0019843">
    <property type="term" value="F:rRNA binding"/>
    <property type="evidence" value="ECO:0007669"/>
    <property type="project" value="UniProtKB-KW"/>
</dbReference>
<keyword evidence="6" id="KW-0547">Nucleotide-binding</keyword>
<dbReference type="EMBL" id="PDYG01000074">
    <property type="protein sequence ID" value="PHU37258.1"/>
    <property type="molecule type" value="Genomic_DNA"/>
</dbReference>
<evidence type="ECO:0000256" key="10">
    <source>
        <dbReference type="ARBA" id="ARBA00022884"/>
    </source>
</evidence>
<dbReference type="GO" id="GO:0005524">
    <property type="term" value="F:ATP binding"/>
    <property type="evidence" value="ECO:0007669"/>
    <property type="project" value="UniProtKB-KW"/>
</dbReference>
<keyword evidence="5" id="KW-0677">Repeat</keyword>
<evidence type="ECO:0000256" key="1">
    <source>
        <dbReference type="ARBA" id="ARBA00005868"/>
    </source>
</evidence>
<evidence type="ECO:0000256" key="8">
    <source>
        <dbReference type="ARBA" id="ARBA00022840"/>
    </source>
</evidence>
<dbReference type="PANTHER" id="PTHR42855:SF1">
    <property type="entry name" value="ABC TRANSPORTER DOMAIN-CONTAINING PROTEIN"/>
    <property type="match status" value="1"/>
</dbReference>
<reference evidence="14 15" key="2">
    <citation type="submission" date="2017-10" db="EMBL/GenBank/DDBJ databases">
        <authorList>
            <person name="Banno H."/>
            <person name="Chua N.-H."/>
        </authorList>
    </citation>
    <scope>NUCLEOTIDE SEQUENCE [LARGE SCALE GENOMIC DNA]</scope>
    <source>
        <strain evidence="14 15">JK623</strain>
    </source>
</reference>
<comment type="caution">
    <text evidence="14">The sequence shown here is derived from an EMBL/GenBank/DDBJ whole genome shotgun (WGS) entry which is preliminary data.</text>
</comment>
<dbReference type="PROSITE" id="PS50893">
    <property type="entry name" value="ABC_TRANSPORTER_2"/>
    <property type="match status" value="2"/>
</dbReference>
<keyword evidence="10" id="KW-0694">RNA-binding</keyword>
<evidence type="ECO:0000256" key="5">
    <source>
        <dbReference type="ARBA" id="ARBA00022737"/>
    </source>
</evidence>
<dbReference type="InterPro" id="IPR003593">
    <property type="entry name" value="AAA+_ATPase"/>
</dbReference>
<gene>
    <name evidence="14" type="ORF">CSX02_09215</name>
</gene>
<dbReference type="FunFam" id="3.40.50.300:FF:000011">
    <property type="entry name" value="Putative ABC transporter ATP-binding component"/>
    <property type="match status" value="1"/>
</dbReference>
<dbReference type="GO" id="GO:0016887">
    <property type="term" value="F:ATP hydrolysis activity"/>
    <property type="evidence" value="ECO:0007669"/>
    <property type="project" value="InterPro"/>
</dbReference>
<dbReference type="InterPro" id="IPR051309">
    <property type="entry name" value="ABCF_ATPase"/>
</dbReference>
<dbReference type="Pfam" id="PF16326">
    <property type="entry name" value="ABC_tran_CTD"/>
    <property type="match status" value="1"/>
</dbReference>
<keyword evidence="3" id="KW-0820">tRNA-binding</keyword>
<keyword evidence="11" id="KW-0648">Protein biosynthesis</keyword>
<evidence type="ECO:0000256" key="11">
    <source>
        <dbReference type="ARBA" id="ARBA00022917"/>
    </source>
</evidence>
<dbReference type="Proteomes" id="UP000224563">
    <property type="component" value="Unassembled WGS sequence"/>
</dbReference>
<keyword evidence="15" id="KW-1185">Reference proteome</keyword>
<dbReference type="GO" id="GO:0006417">
    <property type="term" value="P:regulation of translation"/>
    <property type="evidence" value="ECO:0007669"/>
    <property type="project" value="UniProtKB-KW"/>
</dbReference>
<reference evidence="14 15" key="1">
    <citation type="submission" date="2017-10" db="EMBL/GenBank/DDBJ databases">
        <title>Resolving the taxonomy of Roseburia spp., Eubacterium rectale and Agathobacter spp. through phylogenomic analysis.</title>
        <authorList>
            <person name="Sheridan P.O."/>
            <person name="Walker A.W."/>
            <person name="Duncan S.H."/>
            <person name="Scott K.P."/>
            <person name="Toole P.W.O."/>
            <person name="Luis P."/>
            <person name="Flint H.J."/>
        </authorList>
    </citation>
    <scope>NUCLEOTIDE SEQUENCE [LARGE SCALE GENOMIC DNA]</scope>
    <source>
        <strain evidence="14 15">JK623</strain>
    </source>
</reference>
<evidence type="ECO:0000256" key="6">
    <source>
        <dbReference type="ARBA" id="ARBA00022741"/>
    </source>
</evidence>
<comment type="similarity">
    <text evidence="1">Belongs to the ABC transporter superfamily. ABCF family. Translational throttle EttA subfamily.</text>
</comment>
<organism evidence="14 15">
    <name type="scientific">Agathobacter ruminis</name>
    <dbReference type="NCBI Taxonomy" id="1712665"/>
    <lineage>
        <taxon>Bacteria</taxon>
        <taxon>Bacillati</taxon>
        <taxon>Bacillota</taxon>
        <taxon>Clostridia</taxon>
        <taxon>Lachnospirales</taxon>
        <taxon>Lachnospiraceae</taxon>
        <taxon>Agathobacter</taxon>
    </lineage>
</organism>
<evidence type="ECO:0000313" key="15">
    <source>
        <dbReference type="Proteomes" id="UP000224563"/>
    </source>
</evidence>
<dbReference type="InterPro" id="IPR027417">
    <property type="entry name" value="P-loop_NTPase"/>
</dbReference>
<sequence>MNVVNIEKLTKAYTDHLLFEEASFFVQEHEKVGIVGINGTGKSTLLKMVAGQEEPDEGNVIKANHVVISYLPQDPQFDDEKSVRENVLAQTENETEALTILTRLSITDLEQKVGEMSGGQRKKLALAIALSKPADLLLLDEPTNHLDYGMIEWLQKYLNGYQGTIIMVTHDRYFLDEVCDRIVEIDQSHIYSYDCNYSGFLERKAARYDNIRSSEQKRQNILRRELAWIRRGARARSTKQKAHIQRYEALRDMEAPKVQESLQMGSIATRMGRTTVELDRIQLSYDNRTIINDFSYIFLKQDRVGFVGNNGCGKTTLMKIIAGLLTPDSGNVTVGQTVQMGYFGQEIQWMNPGERVIDYIRETGEYIPTVDGKISASSMLERFLFTPEQQYSPIEKLSGGEKRRLALLNVLMGNPNFLILDEPTNDLDTETLAILEDYLENFPGIIVTVSHDRHFLDRVVHRIFAFERGEIHQYEGGYTDYLEKTPLPFWEEESTQSKSAMTSDSRTTWKKKSTKIKFTYQEQKEYETIEADIAALEERISDLEADILRNASSYGKLTELTAEKEACENELLEKMERWDYLENLAEQIRQTNES</sequence>
<dbReference type="InterPro" id="IPR037118">
    <property type="entry name" value="Val-tRNA_synth_C_sf"/>
</dbReference>
<dbReference type="PROSITE" id="PS00211">
    <property type="entry name" value="ABC_TRANSPORTER_1"/>
    <property type="match status" value="2"/>
</dbReference>
<dbReference type="GO" id="GO:0003677">
    <property type="term" value="F:DNA binding"/>
    <property type="evidence" value="ECO:0007669"/>
    <property type="project" value="InterPro"/>
</dbReference>
<dbReference type="InterPro" id="IPR032781">
    <property type="entry name" value="ABC_tran_Xtn"/>
</dbReference>
<evidence type="ECO:0000256" key="7">
    <source>
        <dbReference type="ARBA" id="ARBA00022801"/>
    </source>
</evidence>
<evidence type="ECO:0000313" key="14">
    <source>
        <dbReference type="EMBL" id="PHU37258.1"/>
    </source>
</evidence>
<dbReference type="RefSeq" id="WP_099386528.1">
    <property type="nucleotide sequence ID" value="NZ_JANSWH010000072.1"/>
</dbReference>
<evidence type="ECO:0000256" key="12">
    <source>
        <dbReference type="SAM" id="Coils"/>
    </source>
</evidence>
<feature type="domain" description="ABC transporter" evidence="13">
    <location>
        <begin position="4"/>
        <end position="212"/>
    </location>
</feature>